<sequence length="124" mass="13986">MLPDLISGSYDFVSYLDLAEIWALLNISLDGVGTEHLRHCGRLMATMRQLLYAGQDDRVAALFADRTAARTMLADAAFLVATCRMRFAMVVWTYWNAWSGSPIVDIGSIEMGRWGYPQLYDIDQ</sequence>
<dbReference type="Gramene" id="KMS65382">
    <property type="protein sequence ID" value="KMS65382"/>
    <property type="gene ID" value="BVRB_036550"/>
</dbReference>
<name>A0A0J7YPB2_BETVV</name>
<evidence type="ECO:0000313" key="1">
    <source>
        <dbReference type="EMBL" id="KMS65382.1"/>
    </source>
</evidence>
<protein>
    <submittedName>
        <fullName evidence="1">Uncharacterized protein</fullName>
    </submittedName>
</protein>
<proteinExistence type="predicted"/>
<dbReference type="EMBL" id="KQ109657">
    <property type="protein sequence ID" value="KMS65382.1"/>
    <property type="molecule type" value="Genomic_DNA"/>
</dbReference>
<dbReference type="Proteomes" id="UP000035740">
    <property type="component" value="Unassembled WGS sequence"/>
</dbReference>
<dbReference type="AlphaFoldDB" id="A0A0J7YPB2"/>
<reference evidence="1 2" key="1">
    <citation type="journal article" date="2014" name="Nature">
        <title>The genome of the recently domesticated crop plant sugar beet (Beta vulgaris).</title>
        <authorList>
            <person name="Dohm J.C."/>
            <person name="Minoche A.E."/>
            <person name="Holtgrawe D."/>
            <person name="Capella-Gutierrez S."/>
            <person name="Zakrzewski F."/>
            <person name="Tafer H."/>
            <person name="Rupp O."/>
            <person name="Sorensen T.R."/>
            <person name="Stracke R."/>
            <person name="Reinhardt R."/>
            <person name="Goesmann A."/>
            <person name="Kraft T."/>
            <person name="Schulz B."/>
            <person name="Stadler P.F."/>
            <person name="Schmidt T."/>
            <person name="Gabaldon T."/>
            <person name="Lehrach H."/>
            <person name="Weisshaar B."/>
            <person name="Himmelbauer H."/>
        </authorList>
    </citation>
    <scope>NUCLEOTIDE SEQUENCE [LARGE SCALE GENOMIC DNA]</scope>
    <source>
        <tissue evidence="1">Taproot</tissue>
    </source>
</reference>
<gene>
    <name evidence="1" type="ORF">BVRB_036550</name>
</gene>
<evidence type="ECO:0000313" key="2">
    <source>
        <dbReference type="Proteomes" id="UP000035740"/>
    </source>
</evidence>
<organism evidence="1 2">
    <name type="scientific">Beta vulgaris subsp. vulgaris</name>
    <name type="common">Beet</name>
    <dbReference type="NCBI Taxonomy" id="3555"/>
    <lineage>
        <taxon>Eukaryota</taxon>
        <taxon>Viridiplantae</taxon>
        <taxon>Streptophyta</taxon>
        <taxon>Embryophyta</taxon>
        <taxon>Tracheophyta</taxon>
        <taxon>Spermatophyta</taxon>
        <taxon>Magnoliopsida</taxon>
        <taxon>eudicotyledons</taxon>
        <taxon>Gunneridae</taxon>
        <taxon>Pentapetalae</taxon>
        <taxon>Caryophyllales</taxon>
        <taxon>Chenopodiaceae</taxon>
        <taxon>Betoideae</taxon>
        <taxon>Beta</taxon>
    </lineage>
</organism>
<accession>A0A0J7YPB2</accession>
<keyword evidence="2" id="KW-1185">Reference proteome</keyword>